<reference evidence="3" key="1">
    <citation type="submission" date="2023-07" db="EMBL/GenBank/DDBJ databases">
        <title>A chromosome-level genome assembly of Lolium multiflorum.</title>
        <authorList>
            <person name="Chen Y."/>
            <person name="Copetti D."/>
            <person name="Kolliker R."/>
            <person name="Studer B."/>
        </authorList>
    </citation>
    <scope>NUCLEOTIDE SEQUENCE</scope>
    <source>
        <strain evidence="3">02402/16</strain>
        <tissue evidence="3">Leaf</tissue>
    </source>
</reference>
<evidence type="ECO:0000256" key="1">
    <source>
        <dbReference type="SAM" id="MobiDB-lite"/>
    </source>
</evidence>
<dbReference type="PROSITE" id="PS50181">
    <property type="entry name" value="FBOX"/>
    <property type="match status" value="1"/>
</dbReference>
<keyword evidence="4" id="KW-1185">Reference proteome</keyword>
<dbReference type="EMBL" id="JAUUTY010000005">
    <property type="protein sequence ID" value="KAK1630260.1"/>
    <property type="molecule type" value="Genomic_DNA"/>
</dbReference>
<dbReference type="AlphaFoldDB" id="A0AAD8RRF1"/>
<sequence length="428" mass="48062">MGVRTRSSRRRRRKIARRDTAPAATHRLPDELLELVFLRLPSSLQLIRAACTCKRWRRVVADGGFLRRFRSLHPHASVVGHYRVEEFSRLFPRPPGRRPVFFPSSASPSSDTVDARHFSLDFLPARGGAYWEWELADSLGGVLLFLKERTDAPSSFFAYPPDLVVCDPLTRRHSALAIPAKFHGCYCLGAFLLDGDADETGCRIGMSNFRVLYAIFCEGLAGTLVFSSRSSLNGDGWTLVQSTGHSGMPELPLLTSIHYAGHARESVYWMTAEDTVIVLDKATAEFSFSSLPNDMPYVSDKATRIRVVGGEDGPVHIAVLTRNFLKIFVQPEGNSQWVMKTRIVLWRAIRDLFGDKKPQPHITMDKLKETVWVAERSVVLGTEEGEGIISMDLATMELKRVSEGIKYHGPAYEYQLPWPLTIRACLPL</sequence>
<evidence type="ECO:0000259" key="2">
    <source>
        <dbReference type="PROSITE" id="PS50181"/>
    </source>
</evidence>
<gene>
    <name evidence="3" type="ORF">QYE76_004575</name>
</gene>
<dbReference type="SMART" id="SM00256">
    <property type="entry name" value="FBOX"/>
    <property type="match status" value="1"/>
</dbReference>
<feature type="region of interest" description="Disordered" evidence="1">
    <location>
        <begin position="1"/>
        <end position="21"/>
    </location>
</feature>
<evidence type="ECO:0000313" key="4">
    <source>
        <dbReference type="Proteomes" id="UP001231189"/>
    </source>
</evidence>
<dbReference type="PANTHER" id="PTHR33207">
    <property type="entry name" value="F-BOX DOMAIN CONTAINING PROTEIN-RELATED"/>
    <property type="match status" value="1"/>
</dbReference>
<dbReference type="Gene3D" id="1.20.1280.50">
    <property type="match status" value="1"/>
</dbReference>
<comment type="caution">
    <text evidence="3">The sequence shown here is derived from an EMBL/GenBank/DDBJ whole genome shotgun (WGS) entry which is preliminary data.</text>
</comment>
<name>A0AAD8RRF1_LOLMU</name>
<proteinExistence type="predicted"/>
<dbReference type="SUPFAM" id="SSF81383">
    <property type="entry name" value="F-box domain"/>
    <property type="match status" value="1"/>
</dbReference>
<feature type="domain" description="F-box" evidence="2">
    <location>
        <begin position="22"/>
        <end position="72"/>
    </location>
</feature>
<organism evidence="3 4">
    <name type="scientific">Lolium multiflorum</name>
    <name type="common">Italian ryegrass</name>
    <name type="synonym">Lolium perenne subsp. multiflorum</name>
    <dbReference type="NCBI Taxonomy" id="4521"/>
    <lineage>
        <taxon>Eukaryota</taxon>
        <taxon>Viridiplantae</taxon>
        <taxon>Streptophyta</taxon>
        <taxon>Embryophyta</taxon>
        <taxon>Tracheophyta</taxon>
        <taxon>Spermatophyta</taxon>
        <taxon>Magnoliopsida</taxon>
        <taxon>Liliopsida</taxon>
        <taxon>Poales</taxon>
        <taxon>Poaceae</taxon>
        <taxon>BOP clade</taxon>
        <taxon>Pooideae</taxon>
        <taxon>Poodae</taxon>
        <taxon>Poeae</taxon>
        <taxon>Poeae Chloroplast Group 2 (Poeae type)</taxon>
        <taxon>Loliodinae</taxon>
        <taxon>Loliinae</taxon>
        <taxon>Lolium</taxon>
    </lineage>
</organism>
<dbReference type="InterPro" id="IPR001810">
    <property type="entry name" value="F-box_dom"/>
</dbReference>
<dbReference type="InterPro" id="IPR036047">
    <property type="entry name" value="F-box-like_dom_sf"/>
</dbReference>
<dbReference type="Pfam" id="PF12937">
    <property type="entry name" value="F-box-like"/>
    <property type="match status" value="1"/>
</dbReference>
<accession>A0AAD8RRF1</accession>
<feature type="compositionally biased region" description="Basic residues" evidence="1">
    <location>
        <begin position="1"/>
        <end position="16"/>
    </location>
</feature>
<dbReference type="Proteomes" id="UP001231189">
    <property type="component" value="Unassembled WGS sequence"/>
</dbReference>
<protein>
    <recommendedName>
        <fullName evidence="2">F-box domain-containing protein</fullName>
    </recommendedName>
</protein>
<evidence type="ECO:0000313" key="3">
    <source>
        <dbReference type="EMBL" id="KAK1630260.1"/>
    </source>
</evidence>